<reference evidence="2 3" key="1">
    <citation type="journal article" date="2010" name="Nature">
        <title>Genome sequencing and analysis of the model grass Brachypodium distachyon.</title>
        <authorList>
            <consortium name="International Brachypodium Initiative"/>
        </authorList>
    </citation>
    <scope>NUCLEOTIDE SEQUENCE [LARGE SCALE GENOMIC DNA]</scope>
    <source>
        <strain evidence="2 3">Bd21</strain>
    </source>
</reference>
<reference evidence="2" key="2">
    <citation type="submission" date="2017-06" db="EMBL/GenBank/DDBJ databases">
        <title>WGS assembly of Brachypodium distachyon.</title>
        <authorList>
            <consortium name="The International Brachypodium Initiative"/>
            <person name="Lucas S."/>
            <person name="Harmon-Smith M."/>
            <person name="Lail K."/>
            <person name="Tice H."/>
            <person name="Grimwood J."/>
            <person name="Bruce D."/>
            <person name="Barry K."/>
            <person name="Shu S."/>
            <person name="Lindquist E."/>
            <person name="Wang M."/>
            <person name="Pitluck S."/>
            <person name="Vogel J.P."/>
            <person name="Garvin D.F."/>
            <person name="Mockler T.C."/>
            <person name="Schmutz J."/>
            <person name="Rokhsar D."/>
            <person name="Bevan M.W."/>
        </authorList>
    </citation>
    <scope>NUCLEOTIDE SEQUENCE</scope>
    <source>
        <strain evidence="2">Bd21</strain>
    </source>
</reference>
<evidence type="ECO:0000313" key="2">
    <source>
        <dbReference type="EMBL" id="KQK20657.1"/>
    </source>
</evidence>
<proteinExistence type="predicted"/>
<dbReference type="AlphaFoldDB" id="A0A0Q3LC31"/>
<name>A0A0Q3LC31_BRADI</name>
<accession>A0A0Q3LC31</accession>
<gene>
    <name evidence="2" type="ORF">BRADI_1g55835v3</name>
</gene>
<dbReference type="Gramene" id="KQK20657">
    <property type="protein sequence ID" value="KQK20657"/>
    <property type="gene ID" value="BRADI_1g55835v3"/>
</dbReference>
<dbReference type="EnsemblPlants" id="KQK20657">
    <property type="protein sequence ID" value="KQK20657"/>
    <property type="gene ID" value="BRADI_1g55835v3"/>
</dbReference>
<evidence type="ECO:0000313" key="3">
    <source>
        <dbReference type="EnsemblPlants" id="KQK20657"/>
    </source>
</evidence>
<feature type="compositionally biased region" description="Basic and acidic residues" evidence="1">
    <location>
        <begin position="14"/>
        <end position="28"/>
    </location>
</feature>
<keyword evidence="4" id="KW-1185">Reference proteome</keyword>
<dbReference type="InParanoid" id="A0A0Q3LC31"/>
<feature type="region of interest" description="Disordered" evidence="1">
    <location>
        <begin position="63"/>
        <end position="84"/>
    </location>
</feature>
<sequence>MCIKLPKTQKKYKLSHEDEMEAGKEGHAVRLSRGSGEQADSLVAILHGARAIQLRSLQYEARRDDTRHRAGRAGYPQVGVAKFP</sequence>
<protein>
    <submittedName>
        <fullName evidence="2 3">Uncharacterized protein</fullName>
    </submittedName>
</protein>
<reference evidence="3" key="3">
    <citation type="submission" date="2018-08" db="UniProtKB">
        <authorList>
            <consortium name="EnsemblPlants"/>
        </authorList>
    </citation>
    <scope>IDENTIFICATION</scope>
    <source>
        <strain evidence="3">cv. Bd21</strain>
    </source>
</reference>
<dbReference type="Proteomes" id="UP000008810">
    <property type="component" value="Chromosome 1"/>
</dbReference>
<feature type="region of interest" description="Disordered" evidence="1">
    <location>
        <begin position="1"/>
        <end position="34"/>
    </location>
</feature>
<dbReference type="EMBL" id="CM000880">
    <property type="protein sequence ID" value="KQK20657.1"/>
    <property type="molecule type" value="Genomic_DNA"/>
</dbReference>
<evidence type="ECO:0000256" key="1">
    <source>
        <dbReference type="SAM" id="MobiDB-lite"/>
    </source>
</evidence>
<organism evidence="2">
    <name type="scientific">Brachypodium distachyon</name>
    <name type="common">Purple false brome</name>
    <name type="synonym">Trachynia distachya</name>
    <dbReference type="NCBI Taxonomy" id="15368"/>
    <lineage>
        <taxon>Eukaryota</taxon>
        <taxon>Viridiplantae</taxon>
        <taxon>Streptophyta</taxon>
        <taxon>Embryophyta</taxon>
        <taxon>Tracheophyta</taxon>
        <taxon>Spermatophyta</taxon>
        <taxon>Magnoliopsida</taxon>
        <taxon>Liliopsida</taxon>
        <taxon>Poales</taxon>
        <taxon>Poaceae</taxon>
        <taxon>BOP clade</taxon>
        <taxon>Pooideae</taxon>
        <taxon>Stipodae</taxon>
        <taxon>Brachypodieae</taxon>
        <taxon>Brachypodium</taxon>
    </lineage>
</organism>
<evidence type="ECO:0000313" key="4">
    <source>
        <dbReference type="Proteomes" id="UP000008810"/>
    </source>
</evidence>